<dbReference type="SUPFAM" id="SSF88723">
    <property type="entry name" value="PIN domain-like"/>
    <property type="match status" value="1"/>
</dbReference>
<dbReference type="Pfam" id="PF24779">
    <property type="entry name" value="UTP23_sensor"/>
    <property type="match status" value="1"/>
</dbReference>
<evidence type="ECO:0000256" key="6">
    <source>
        <dbReference type="ARBA" id="ARBA00038503"/>
    </source>
</evidence>
<dbReference type="Pfam" id="PF04900">
    <property type="entry name" value="Fcf1"/>
    <property type="match status" value="1"/>
</dbReference>
<dbReference type="GO" id="GO:0048027">
    <property type="term" value="F:mRNA 5'-UTR binding"/>
    <property type="evidence" value="ECO:0007669"/>
    <property type="project" value="Ensembl"/>
</dbReference>
<keyword evidence="4" id="KW-0539">Nucleus</keyword>
<dbReference type="InterPro" id="IPR006984">
    <property type="entry name" value="Fcf1/UTP23"/>
</dbReference>
<dbReference type="AlphaFoldDB" id="A0A8C5WYB7"/>
<evidence type="ECO:0000256" key="3">
    <source>
        <dbReference type="ARBA" id="ARBA00022552"/>
    </source>
</evidence>
<reference evidence="10" key="1">
    <citation type="submission" date="2025-08" db="UniProtKB">
        <authorList>
            <consortium name="Ensembl"/>
        </authorList>
    </citation>
    <scope>IDENTIFICATION</scope>
</reference>
<dbReference type="GO" id="GO:0000480">
    <property type="term" value="P:endonucleolytic cleavage in 5'-ETS of tricistronic rRNA transcript (SSU-rRNA, 5.8S rRNA, LSU-rRNA)"/>
    <property type="evidence" value="ECO:0007669"/>
    <property type="project" value="Ensembl"/>
</dbReference>
<evidence type="ECO:0000313" key="10">
    <source>
        <dbReference type="Ensembl" id="ENSLLTP00000022593.1"/>
    </source>
</evidence>
<feature type="region of interest" description="Disordered" evidence="8">
    <location>
        <begin position="258"/>
        <end position="324"/>
    </location>
</feature>
<evidence type="ECO:0000256" key="4">
    <source>
        <dbReference type="ARBA" id="ARBA00023242"/>
    </source>
</evidence>
<evidence type="ECO:0000256" key="8">
    <source>
        <dbReference type="SAM" id="MobiDB-lite"/>
    </source>
</evidence>
<comment type="subcellular location">
    <subcellularLocation>
        <location evidence="1">Nucleus</location>
        <location evidence="1">Nucleolus</location>
    </subcellularLocation>
</comment>
<dbReference type="Ensembl" id="ENSLLTT00000023433.1">
    <property type="protein sequence ID" value="ENSLLTP00000022593.1"/>
    <property type="gene ID" value="ENSLLTG00000016789.1"/>
</dbReference>
<evidence type="ECO:0000256" key="5">
    <source>
        <dbReference type="ARBA" id="ARBA00037300"/>
    </source>
</evidence>
<dbReference type="PANTHER" id="PTHR12416">
    <property type="entry name" value="RRNA-PROCESSING PROTEIN UTP23 HOMOLOG"/>
    <property type="match status" value="1"/>
</dbReference>
<dbReference type="CDD" id="cd09866">
    <property type="entry name" value="PIN_Fcf1-Utp23-H"/>
    <property type="match status" value="1"/>
</dbReference>
<dbReference type="GO" id="GO:0032040">
    <property type="term" value="C:small-subunit processome"/>
    <property type="evidence" value="ECO:0007669"/>
    <property type="project" value="InterPro"/>
</dbReference>
<evidence type="ECO:0000256" key="7">
    <source>
        <dbReference type="ARBA" id="ARBA00071400"/>
    </source>
</evidence>
<evidence type="ECO:0000256" key="2">
    <source>
        <dbReference type="ARBA" id="ARBA00022517"/>
    </source>
</evidence>
<proteinExistence type="inferred from homology"/>
<name>A0A8C5WYB7_LATLA</name>
<dbReference type="Proteomes" id="UP000694406">
    <property type="component" value="Unplaced"/>
</dbReference>
<reference evidence="10" key="2">
    <citation type="submission" date="2025-09" db="UniProtKB">
        <authorList>
            <consortium name="Ensembl"/>
        </authorList>
    </citation>
    <scope>IDENTIFICATION</scope>
</reference>
<sequence length="324" mass="36451">MSTLQLSAPSSFNPNIGSLFLFSELLPTCFRQEHTAHASERSLLPLNEPTKLPVKGKETAACFREVSSCVYSPSASVMKITRQKHAKKNMGFYKYNFGFREPFQVLLDGTFCQAALRNKIQIREQLPGYLAGATQLCTTRCVLKELECLGKQLYGAKLIAQRFQLRNCSHLKNPVSGSDCLLSLVEDGNPHHYFIATQDQHLATKIKKRPGIPLLFIIQNTMVLDKPSAKSLASIQATHINQLIPEHHKQTITFLKKKKGLVKTSEPKRRKRKRAAGPNPLSCLKKKRKSEESQQSSTSKKKGKRKRSKRKSDTMTVAVQDMKA</sequence>
<organism evidence="10 11">
    <name type="scientific">Laticauda laticaudata</name>
    <name type="common">Blue-ringed sea krait</name>
    <name type="synonym">Blue-lipped sea krait</name>
    <dbReference type="NCBI Taxonomy" id="8630"/>
    <lineage>
        <taxon>Eukaryota</taxon>
        <taxon>Metazoa</taxon>
        <taxon>Chordata</taxon>
        <taxon>Craniata</taxon>
        <taxon>Vertebrata</taxon>
        <taxon>Euteleostomi</taxon>
        <taxon>Lepidosauria</taxon>
        <taxon>Squamata</taxon>
        <taxon>Bifurcata</taxon>
        <taxon>Unidentata</taxon>
        <taxon>Episquamata</taxon>
        <taxon>Toxicofera</taxon>
        <taxon>Serpentes</taxon>
        <taxon>Colubroidea</taxon>
        <taxon>Elapidae</taxon>
        <taxon>Laticaudinae</taxon>
        <taxon>Laticauda</taxon>
    </lineage>
</organism>
<feature type="domain" description="UTP23 sensor motif region" evidence="9">
    <location>
        <begin position="269"/>
        <end position="287"/>
    </location>
</feature>
<keyword evidence="11" id="KW-1185">Reference proteome</keyword>
<evidence type="ECO:0000256" key="1">
    <source>
        <dbReference type="ARBA" id="ARBA00004604"/>
    </source>
</evidence>
<dbReference type="InterPro" id="IPR029060">
    <property type="entry name" value="PIN-like_dom_sf"/>
</dbReference>
<comment type="function">
    <text evidence="5">Involved in rRNA-processing and ribosome biogenesis.</text>
</comment>
<dbReference type="FunFam" id="3.40.50.1010:FF:000006">
    <property type="entry name" value="rRNA-processing protein UTP23 homolog"/>
    <property type="match status" value="1"/>
</dbReference>
<dbReference type="Gene3D" id="3.40.50.1010">
    <property type="entry name" value="5'-nuclease"/>
    <property type="match status" value="1"/>
</dbReference>
<keyword evidence="3" id="KW-0698">rRNA processing</keyword>
<dbReference type="InterPro" id="IPR057776">
    <property type="entry name" value="UTP23_sensor"/>
</dbReference>
<dbReference type="GeneTree" id="ENSGT00940000153117"/>
<protein>
    <recommendedName>
        <fullName evidence="7">rRNA-processing protein UTP23 homolog</fullName>
    </recommendedName>
</protein>
<dbReference type="GO" id="GO:0003730">
    <property type="term" value="F:mRNA 3'-UTR binding"/>
    <property type="evidence" value="ECO:0007669"/>
    <property type="project" value="Ensembl"/>
</dbReference>
<evidence type="ECO:0000259" key="9">
    <source>
        <dbReference type="Pfam" id="PF24779"/>
    </source>
</evidence>
<feature type="compositionally biased region" description="Basic residues" evidence="8">
    <location>
        <begin position="299"/>
        <end position="310"/>
    </location>
</feature>
<accession>A0A8C5WYB7</accession>
<keyword evidence="2" id="KW-0690">Ribosome biogenesis</keyword>
<evidence type="ECO:0000313" key="11">
    <source>
        <dbReference type="Proteomes" id="UP000694406"/>
    </source>
</evidence>
<comment type="similarity">
    <text evidence="6">Belongs to the UTP23/FCF1 family. UTP23 subfamily.</text>
</comment>
<gene>
    <name evidence="10" type="primary">UTP23</name>
</gene>